<feature type="transmembrane region" description="Helical" evidence="3">
    <location>
        <begin position="372"/>
        <end position="391"/>
    </location>
</feature>
<dbReference type="Pfam" id="PF03323">
    <property type="entry name" value="GerA"/>
    <property type="match status" value="1"/>
</dbReference>
<dbReference type="InterPro" id="IPR050768">
    <property type="entry name" value="UPF0353/GerABKA_families"/>
</dbReference>
<keyword evidence="3" id="KW-1133">Transmembrane helix</keyword>
<gene>
    <name evidence="4" type="ORF">HPT30_10350</name>
</gene>
<dbReference type="InterPro" id="IPR004995">
    <property type="entry name" value="Spore_Ger"/>
</dbReference>
<feature type="transmembrane region" description="Helical" evidence="3">
    <location>
        <begin position="349"/>
        <end position="366"/>
    </location>
</feature>
<feature type="transmembrane region" description="Helical" evidence="3">
    <location>
        <begin position="268"/>
        <end position="295"/>
    </location>
</feature>
<proteinExistence type="inferred from homology"/>
<protein>
    <submittedName>
        <fullName evidence="4">Spore germination protein</fullName>
    </submittedName>
</protein>
<comment type="similarity">
    <text evidence="1">Belongs to the GerABKA family.</text>
</comment>
<dbReference type="Proteomes" id="UP000564806">
    <property type="component" value="Unassembled WGS sequence"/>
</dbReference>
<dbReference type="PANTHER" id="PTHR22550">
    <property type="entry name" value="SPORE GERMINATION PROTEIN"/>
    <property type="match status" value="1"/>
</dbReference>
<feature type="transmembrane region" description="Helical" evidence="3">
    <location>
        <begin position="403"/>
        <end position="428"/>
    </location>
</feature>
<dbReference type="GO" id="GO:0009847">
    <property type="term" value="P:spore germination"/>
    <property type="evidence" value="ECO:0007669"/>
    <property type="project" value="InterPro"/>
</dbReference>
<keyword evidence="5" id="KW-1185">Reference proteome</keyword>
<dbReference type="AlphaFoldDB" id="A0A850EI29"/>
<keyword evidence="2 3" id="KW-0472">Membrane</keyword>
<dbReference type="PANTHER" id="PTHR22550:SF5">
    <property type="entry name" value="LEUCINE ZIPPER PROTEIN 4"/>
    <property type="match status" value="1"/>
</dbReference>
<evidence type="ECO:0000256" key="2">
    <source>
        <dbReference type="ARBA" id="ARBA00023136"/>
    </source>
</evidence>
<name>A0A850EI29_9BACL</name>
<comment type="caution">
    <text evidence="4">The sequence shown here is derived from an EMBL/GenBank/DDBJ whole genome shotgun (WGS) entry which is preliminary data.</text>
</comment>
<dbReference type="EMBL" id="JABWCS010000203">
    <property type="protein sequence ID" value="NUU60745.1"/>
    <property type="molecule type" value="Genomic_DNA"/>
</dbReference>
<keyword evidence="3" id="KW-0812">Transmembrane</keyword>
<evidence type="ECO:0000256" key="3">
    <source>
        <dbReference type="SAM" id="Phobius"/>
    </source>
</evidence>
<dbReference type="PIRSF" id="PIRSF005690">
    <property type="entry name" value="GerBA"/>
    <property type="match status" value="1"/>
</dbReference>
<dbReference type="GO" id="GO:0016020">
    <property type="term" value="C:membrane"/>
    <property type="evidence" value="ECO:0007669"/>
    <property type="project" value="InterPro"/>
</dbReference>
<evidence type="ECO:0000313" key="5">
    <source>
        <dbReference type="Proteomes" id="UP000564806"/>
    </source>
</evidence>
<sequence length="448" mass="50062">MSNLIEQDWEKDLIHTFDLNSDFSIKTVTLFDQTVKVYYLSSLVDLTSTLVTWDQVISATGEDNHSLARDLLPLEFTVDGSYQEVADSLVKGKLIAKDPKSGKALVLDADMWPLNRSISASENENPLQSSIDGFTEKLDTNIGLIRRRISNKELVIESYILGTNSHREIALIYMKNASNPKVVQSVKDRLNRNKHKDVIHVNGLLQVLEQPKYSLVPTYLTSELPGEAVQNLLDGKVVILMDLFPNAYSFPAIVKDLWSFKLDLNYPYLYLLFFRCIRIAGIAFAIIMPGLYVVLNSVNPELLRIQLAISVAKSREGVPYPSFVEVMLMLLLMEMVIEATIRLPKNIGPTITMVGGIILGQAIVQARLVSNLLIIILAATTISNFTMAGYLNTIGIRIFKYVVLVLSSIYGILGLQVAMIWLFIYFAALKTFSVPYLSLSTKGKSPDD</sequence>
<dbReference type="RefSeq" id="WP_175371317.1">
    <property type="nucleotide sequence ID" value="NZ_JABWCS010000203.1"/>
</dbReference>
<evidence type="ECO:0000313" key="4">
    <source>
        <dbReference type="EMBL" id="NUU60745.1"/>
    </source>
</evidence>
<evidence type="ECO:0000256" key="1">
    <source>
        <dbReference type="ARBA" id="ARBA00005278"/>
    </source>
</evidence>
<organism evidence="4 5">
    <name type="scientific">Paenibacillus agri</name>
    <dbReference type="NCBI Taxonomy" id="2744309"/>
    <lineage>
        <taxon>Bacteria</taxon>
        <taxon>Bacillati</taxon>
        <taxon>Bacillota</taxon>
        <taxon>Bacilli</taxon>
        <taxon>Bacillales</taxon>
        <taxon>Paenibacillaceae</taxon>
        <taxon>Paenibacillus</taxon>
    </lineage>
</organism>
<accession>A0A850EI29</accession>
<reference evidence="4" key="1">
    <citation type="submission" date="2020-06" db="EMBL/GenBank/DDBJ databases">
        <title>Paenibacillus sp. nov., isolated from soil.</title>
        <authorList>
            <person name="Seo Y.L."/>
        </authorList>
    </citation>
    <scope>NUCLEOTIDE SEQUENCE [LARGE SCALE GENOMIC DNA]</scope>
    <source>
        <strain evidence="4">JW14</strain>
    </source>
</reference>